<dbReference type="InterPro" id="IPR002491">
    <property type="entry name" value="ABC_transptr_periplasmic_BD"/>
</dbReference>
<evidence type="ECO:0000259" key="2">
    <source>
        <dbReference type="PROSITE" id="PS50983"/>
    </source>
</evidence>
<dbReference type="Proteomes" id="UP000183471">
    <property type="component" value="Unassembled WGS sequence"/>
</dbReference>
<comment type="caution">
    <text evidence="3">The sequence shown here is derived from an EMBL/GenBank/DDBJ whole genome shotgun (WGS) entry which is preliminary data.</text>
</comment>
<proteinExistence type="predicted"/>
<evidence type="ECO:0000256" key="1">
    <source>
        <dbReference type="ARBA" id="ARBA00022729"/>
    </source>
</evidence>
<dbReference type="PANTHER" id="PTHR30535">
    <property type="entry name" value="VITAMIN B12-BINDING PROTEIN"/>
    <property type="match status" value="1"/>
</dbReference>
<sequence>MRYGVLALLLILPWISISAAVDVTRKTSPVNGPLILPIKLTDDRGRDIRLNHFATRIISLSPHITELVFAAGAGGKLVGVSRYSDYPEAAKSISDVGDSSSLDLERIIALKPDLVVAWRSGNSISDIEKLEKLGLTVFATEATRLEDVPRLLRIIGALAETSIQAESAARVYEAELRQIKRTYSGRQPVRVFQLIWHQPFMTVNGHHIISDIIDICGGINVFASAASLTPVISAENLLEADPQAVISSLSLEFAETGIRERLSTISAVRNNHLFFVHPDLLHRQTPRILQAAQKVCAQLEAVRSG</sequence>
<feature type="domain" description="Fe/B12 periplasmic-binding" evidence="2">
    <location>
        <begin position="56"/>
        <end position="305"/>
    </location>
</feature>
<dbReference type="SUPFAM" id="SSF53807">
    <property type="entry name" value="Helical backbone' metal receptor"/>
    <property type="match status" value="1"/>
</dbReference>
<gene>
    <name evidence="3" type="ORF">SAMN05216402_0476</name>
</gene>
<dbReference type="InterPro" id="IPR054828">
    <property type="entry name" value="Vit_B12_bind_prot"/>
</dbReference>
<dbReference type="NCBIfam" id="NF038402">
    <property type="entry name" value="TroA_like"/>
    <property type="match status" value="1"/>
</dbReference>
<dbReference type="PANTHER" id="PTHR30535:SF34">
    <property type="entry name" value="MOLYBDATE-BINDING PROTEIN MOLA"/>
    <property type="match status" value="1"/>
</dbReference>
<dbReference type="Pfam" id="PF01497">
    <property type="entry name" value="Peripla_BP_2"/>
    <property type="match status" value="1"/>
</dbReference>
<dbReference type="InterPro" id="IPR050902">
    <property type="entry name" value="ABC_Transporter_SBP"/>
</dbReference>
<accession>A0ABY0TBK4</accession>
<organism evidence="3 4">
    <name type="scientific">Nitrosospira multiformis</name>
    <dbReference type="NCBI Taxonomy" id="1231"/>
    <lineage>
        <taxon>Bacteria</taxon>
        <taxon>Pseudomonadati</taxon>
        <taxon>Pseudomonadota</taxon>
        <taxon>Betaproteobacteria</taxon>
        <taxon>Nitrosomonadales</taxon>
        <taxon>Nitrosomonadaceae</taxon>
        <taxon>Nitrosospira</taxon>
    </lineage>
</organism>
<dbReference type="RefSeq" id="WP_081346620.1">
    <property type="nucleotide sequence ID" value="NZ_FNKY01000001.1"/>
</dbReference>
<protein>
    <submittedName>
        <fullName evidence="3">Iron complex transport system substrate-binding protein</fullName>
    </submittedName>
</protein>
<dbReference type="CDD" id="cd01144">
    <property type="entry name" value="BtuF"/>
    <property type="match status" value="1"/>
</dbReference>
<evidence type="ECO:0000313" key="4">
    <source>
        <dbReference type="Proteomes" id="UP000183471"/>
    </source>
</evidence>
<dbReference type="PROSITE" id="PS50983">
    <property type="entry name" value="FE_B12_PBP"/>
    <property type="match status" value="1"/>
</dbReference>
<dbReference type="Gene3D" id="3.40.50.1980">
    <property type="entry name" value="Nitrogenase molybdenum iron protein domain"/>
    <property type="match status" value="2"/>
</dbReference>
<evidence type="ECO:0000313" key="3">
    <source>
        <dbReference type="EMBL" id="SDQ34398.1"/>
    </source>
</evidence>
<reference evidence="3 4" key="1">
    <citation type="submission" date="2016-10" db="EMBL/GenBank/DDBJ databases">
        <authorList>
            <person name="Varghese N."/>
            <person name="Submissions S."/>
        </authorList>
    </citation>
    <scope>NUCLEOTIDE SEQUENCE [LARGE SCALE GENOMIC DNA]</scope>
    <source>
        <strain evidence="3 4">Nl1</strain>
    </source>
</reference>
<name>A0ABY0TBK4_9PROT</name>
<dbReference type="EMBL" id="FNKY01000001">
    <property type="protein sequence ID" value="SDQ34398.1"/>
    <property type="molecule type" value="Genomic_DNA"/>
</dbReference>
<keyword evidence="1" id="KW-0732">Signal</keyword>
<keyword evidence="4" id="KW-1185">Reference proteome</keyword>